<protein>
    <submittedName>
        <fullName evidence="1">Uncharacterized protein</fullName>
    </submittedName>
</protein>
<name>A0A0E9PZ19_ANGAN</name>
<organism evidence="1">
    <name type="scientific">Anguilla anguilla</name>
    <name type="common">European freshwater eel</name>
    <name type="synonym">Muraena anguilla</name>
    <dbReference type="NCBI Taxonomy" id="7936"/>
    <lineage>
        <taxon>Eukaryota</taxon>
        <taxon>Metazoa</taxon>
        <taxon>Chordata</taxon>
        <taxon>Craniata</taxon>
        <taxon>Vertebrata</taxon>
        <taxon>Euteleostomi</taxon>
        <taxon>Actinopterygii</taxon>
        <taxon>Neopterygii</taxon>
        <taxon>Teleostei</taxon>
        <taxon>Anguilliformes</taxon>
        <taxon>Anguillidae</taxon>
        <taxon>Anguilla</taxon>
    </lineage>
</organism>
<reference evidence="1" key="1">
    <citation type="submission" date="2014-11" db="EMBL/GenBank/DDBJ databases">
        <authorList>
            <person name="Amaro Gonzalez C."/>
        </authorList>
    </citation>
    <scope>NUCLEOTIDE SEQUENCE</scope>
</reference>
<reference evidence="1" key="2">
    <citation type="journal article" date="2015" name="Fish Shellfish Immunol.">
        <title>Early steps in the European eel (Anguilla anguilla)-Vibrio vulnificus interaction in the gills: Role of the RtxA13 toxin.</title>
        <authorList>
            <person name="Callol A."/>
            <person name="Pajuelo D."/>
            <person name="Ebbesson L."/>
            <person name="Teles M."/>
            <person name="MacKenzie S."/>
            <person name="Amaro C."/>
        </authorList>
    </citation>
    <scope>NUCLEOTIDE SEQUENCE</scope>
</reference>
<accession>A0A0E9PZ19</accession>
<dbReference type="EMBL" id="GBXM01099045">
    <property type="protein sequence ID" value="JAH09532.1"/>
    <property type="molecule type" value="Transcribed_RNA"/>
</dbReference>
<evidence type="ECO:0000313" key="1">
    <source>
        <dbReference type="EMBL" id="JAH09532.1"/>
    </source>
</evidence>
<sequence>MTRKRRRSPR</sequence>
<proteinExistence type="predicted"/>